<evidence type="ECO:0000313" key="3">
    <source>
        <dbReference type="Proteomes" id="UP001303889"/>
    </source>
</evidence>
<dbReference type="Pfam" id="PF06985">
    <property type="entry name" value="HET"/>
    <property type="match status" value="1"/>
</dbReference>
<keyword evidence="3" id="KW-1185">Reference proteome</keyword>
<organism evidence="2 3">
    <name type="scientific">Staphylotrichum tortipilum</name>
    <dbReference type="NCBI Taxonomy" id="2831512"/>
    <lineage>
        <taxon>Eukaryota</taxon>
        <taxon>Fungi</taxon>
        <taxon>Dikarya</taxon>
        <taxon>Ascomycota</taxon>
        <taxon>Pezizomycotina</taxon>
        <taxon>Sordariomycetes</taxon>
        <taxon>Sordariomycetidae</taxon>
        <taxon>Sordariales</taxon>
        <taxon>Chaetomiaceae</taxon>
        <taxon>Staphylotrichum</taxon>
    </lineage>
</organism>
<protein>
    <submittedName>
        <fullName evidence="2">Heterokaryon incompatibility protein-domain-containing protein</fullName>
    </submittedName>
</protein>
<feature type="domain" description="Heterokaryon incompatibility" evidence="1">
    <location>
        <begin position="52"/>
        <end position="217"/>
    </location>
</feature>
<evidence type="ECO:0000259" key="1">
    <source>
        <dbReference type="Pfam" id="PF06985"/>
    </source>
</evidence>
<dbReference type="PANTHER" id="PTHR33112">
    <property type="entry name" value="DOMAIN PROTEIN, PUTATIVE-RELATED"/>
    <property type="match status" value="1"/>
</dbReference>
<reference evidence="2" key="2">
    <citation type="submission" date="2023-05" db="EMBL/GenBank/DDBJ databases">
        <authorList>
            <consortium name="Lawrence Berkeley National Laboratory"/>
            <person name="Steindorff A."/>
            <person name="Hensen N."/>
            <person name="Bonometti L."/>
            <person name="Westerberg I."/>
            <person name="Brannstrom I.O."/>
            <person name="Guillou S."/>
            <person name="Cros-Aarteil S."/>
            <person name="Calhoun S."/>
            <person name="Haridas S."/>
            <person name="Kuo A."/>
            <person name="Mondo S."/>
            <person name="Pangilinan J."/>
            <person name="Riley R."/>
            <person name="Labutti K."/>
            <person name="Andreopoulos B."/>
            <person name="Lipzen A."/>
            <person name="Chen C."/>
            <person name="Yanf M."/>
            <person name="Daum C."/>
            <person name="Ng V."/>
            <person name="Clum A."/>
            <person name="Ohm R."/>
            <person name="Martin F."/>
            <person name="Silar P."/>
            <person name="Natvig D."/>
            <person name="Lalanne C."/>
            <person name="Gautier V."/>
            <person name="Ament-Velasquez S.L."/>
            <person name="Kruys A."/>
            <person name="Hutchinson M.I."/>
            <person name="Powell A.J."/>
            <person name="Barry K."/>
            <person name="Miller A.N."/>
            <person name="Grigoriev I.V."/>
            <person name="Debuchy R."/>
            <person name="Gladieux P."/>
            <person name="Thoren M.H."/>
            <person name="Johannesson H."/>
        </authorList>
    </citation>
    <scope>NUCLEOTIDE SEQUENCE</scope>
    <source>
        <strain evidence="2">CBS 103.79</strain>
    </source>
</reference>
<name>A0AAN6MF65_9PEZI</name>
<comment type="caution">
    <text evidence="2">The sequence shown here is derived from an EMBL/GenBank/DDBJ whole genome shotgun (WGS) entry which is preliminary data.</text>
</comment>
<feature type="non-terminal residue" evidence="2">
    <location>
        <position position="1"/>
    </location>
</feature>
<gene>
    <name evidence="2" type="ORF">C8A05DRAFT_18420</name>
</gene>
<dbReference type="Proteomes" id="UP001303889">
    <property type="component" value="Unassembled WGS sequence"/>
</dbReference>
<evidence type="ECO:0000313" key="2">
    <source>
        <dbReference type="EMBL" id="KAK3899097.1"/>
    </source>
</evidence>
<dbReference type="AlphaFoldDB" id="A0AAN6MF65"/>
<dbReference type="InterPro" id="IPR010730">
    <property type="entry name" value="HET"/>
</dbReference>
<reference evidence="2" key="1">
    <citation type="journal article" date="2023" name="Mol. Phylogenet. Evol.">
        <title>Genome-scale phylogeny and comparative genomics of the fungal order Sordariales.</title>
        <authorList>
            <person name="Hensen N."/>
            <person name="Bonometti L."/>
            <person name="Westerberg I."/>
            <person name="Brannstrom I.O."/>
            <person name="Guillou S."/>
            <person name="Cros-Aarteil S."/>
            <person name="Calhoun S."/>
            <person name="Haridas S."/>
            <person name="Kuo A."/>
            <person name="Mondo S."/>
            <person name="Pangilinan J."/>
            <person name="Riley R."/>
            <person name="LaButti K."/>
            <person name="Andreopoulos B."/>
            <person name="Lipzen A."/>
            <person name="Chen C."/>
            <person name="Yan M."/>
            <person name="Daum C."/>
            <person name="Ng V."/>
            <person name="Clum A."/>
            <person name="Steindorff A."/>
            <person name="Ohm R.A."/>
            <person name="Martin F."/>
            <person name="Silar P."/>
            <person name="Natvig D.O."/>
            <person name="Lalanne C."/>
            <person name="Gautier V."/>
            <person name="Ament-Velasquez S.L."/>
            <person name="Kruys A."/>
            <person name="Hutchinson M.I."/>
            <person name="Powell A.J."/>
            <person name="Barry K."/>
            <person name="Miller A.N."/>
            <person name="Grigoriev I.V."/>
            <person name="Debuchy R."/>
            <person name="Gladieux P."/>
            <person name="Hiltunen Thoren M."/>
            <person name="Johannesson H."/>
        </authorList>
    </citation>
    <scope>NUCLEOTIDE SEQUENCE</scope>
    <source>
        <strain evidence="2">CBS 103.79</strain>
    </source>
</reference>
<accession>A0AAN6MF65</accession>
<sequence length="515" mass="56916">LSLILTWRNSCLTHHTTTCAPPVPVPLPTRLLNVTTDPPLLVEPTPGTLGAYLTLSHCWGPNPLITTTTSNLHRHSTTGLPLETLPPTFRDAILTTRALGHTLLWIDSLCILQDSRSDWAREAARMGSYFAECEIVLAAAHAAHSGEGLFRTRDAWGHQPWQGGVRMPGVAGESVPGKVRAWPAKEETVTLTREIGWDRGKAVRKGPLDGRAWTMQEGWLAQRVVRWEGFQVRWVCKGGEGCENWVGMREGEGAGEPWVRSLGGMGKGMERDLYMGWYRTVEEYTVRAITKQFDILPAIGGLASRFEELVQDRYVAGLWEGDLHQGLLWTVEGPIQPGEQRFRAPSWSWASVNLTSIKFGNIPKQEYSSWIKEWFAVDEVTTPLASANAYGEVDGGTLKARGYLRELKLAKPSVGGKVYGIRKNALLNPETGETLGTIFLDYPRLSTDPTLHVWCVPVMHAGKGTGTLSSVCLALVPTGSVESQEFKRVGLATITNKKWDQDFFPSDGKQSICIM</sequence>
<dbReference type="EMBL" id="MU855833">
    <property type="protein sequence ID" value="KAK3899097.1"/>
    <property type="molecule type" value="Genomic_DNA"/>
</dbReference>
<dbReference type="PANTHER" id="PTHR33112:SF16">
    <property type="entry name" value="HETEROKARYON INCOMPATIBILITY DOMAIN-CONTAINING PROTEIN"/>
    <property type="match status" value="1"/>
</dbReference>
<proteinExistence type="predicted"/>